<name>A0A3L6SBB6_PANMI</name>
<keyword evidence="1" id="KW-0732">Signal</keyword>
<accession>A0A3L6SBB6</accession>
<keyword evidence="4" id="KW-1185">Reference proteome</keyword>
<dbReference type="EMBL" id="PQIB02000005">
    <property type="protein sequence ID" value="RLN17814.1"/>
    <property type="molecule type" value="Genomic_DNA"/>
</dbReference>
<dbReference type="STRING" id="4540.A0A3L6SBB6"/>
<dbReference type="InterPro" id="IPR003245">
    <property type="entry name" value="Phytocyanin_dom"/>
</dbReference>
<evidence type="ECO:0000313" key="3">
    <source>
        <dbReference type="EMBL" id="RLN17814.1"/>
    </source>
</evidence>
<evidence type="ECO:0000259" key="2">
    <source>
        <dbReference type="PROSITE" id="PS51485"/>
    </source>
</evidence>
<proteinExistence type="predicted"/>
<dbReference type="SUPFAM" id="SSF49503">
    <property type="entry name" value="Cupredoxins"/>
    <property type="match status" value="1"/>
</dbReference>
<dbReference type="InterPro" id="IPR008972">
    <property type="entry name" value="Cupredoxin"/>
</dbReference>
<protein>
    <submittedName>
        <fullName evidence="3">Mavicyanin-like</fullName>
    </submittedName>
</protein>
<evidence type="ECO:0000313" key="4">
    <source>
        <dbReference type="Proteomes" id="UP000275267"/>
    </source>
</evidence>
<feature type="domain" description="Phytocyanin" evidence="2">
    <location>
        <begin position="24"/>
        <end position="76"/>
    </location>
</feature>
<gene>
    <name evidence="3" type="ORF">C2845_PM02G44160</name>
</gene>
<dbReference type="Proteomes" id="UP000275267">
    <property type="component" value="Unassembled WGS sequence"/>
</dbReference>
<dbReference type="AlphaFoldDB" id="A0A3L6SBB6"/>
<organism evidence="3 4">
    <name type="scientific">Panicum miliaceum</name>
    <name type="common">Proso millet</name>
    <name type="synonym">Broomcorn millet</name>
    <dbReference type="NCBI Taxonomy" id="4540"/>
    <lineage>
        <taxon>Eukaryota</taxon>
        <taxon>Viridiplantae</taxon>
        <taxon>Streptophyta</taxon>
        <taxon>Embryophyta</taxon>
        <taxon>Tracheophyta</taxon>
        <taxon>Spermatophyta</taxon>
        <taxon>Magnoliopsida</taxon>
        <taxon>Liliopsida</taxon>
        <taxon>Poales</taxon>
        <taxon>Poaceae</taxon>
        <taxon>PACMAD clade</taxon>
        <taxon>Panicoideae</taxon>
        <taxon>Panicodae</taxon>
        <taxon>Paniceae</taxon>
        <taxon>Panicinae</taxon>
        <taxon>Panicum</taxon>
        <taxon>Panicum sect. Panicum</taxon>
    </lineage>
</organism>
<evidence type="ECO:0000256" key="1">
    <source>
        <dbReference type="SAM" id="SignalP"/>
    </source>
</evidence>
<reference evidence="4" key="1">
    <citation type="journal article" date="2019" name="Nat. Commun.">
        <title>The genome of broomcorn millet.</title>
        <authorList>
            <person name="Zou C."/>
            <person name="Miki D."/>
            <person name="Li D."/>
            <person name="Tang Q."/>
            <person name="Xiao L."/>
            <person name="Rajput S."/>
            <person name="Deng P."/>
            <person name="Jia W."/>
            <person name="Huang R."/>
            <person name="Zhang M."/>
            <person name="Sun Y."/>
            <person name="Hu J."/>
            <person name="Fu X."/>
            <person name="Schnable P.S."/>
            <person name="Li F."/>
            <person name="Zhang H."/>
            <person name="Feng B."/>
            <person name="Zhu X."/>
            <person name="Liu R."/>
            <person name="Schnable J.C."/>
            <person name="Zhu J.-K."/>
            <person name="Zhang H."/>
        </authorList>
    </citation>
    <scope>NUCLEOTIDE SEQUENCE [LARGE SCALE GENOMIC DNA]</scope>
</reference>
<dbReference type="OrthoDB" id="1935534at2759"/>
<sequence length="76" mass="8207">MAVGMSGLLVLTIGLAMAAPSSAAIYKVGDASGWTILGNINYTDWTTKKTFHVGDIVGKFSLLSLPSCRTFFEYHY</sequence>
<dbReference type="PROSITE" id="PS51485">
    <property type="entry name" value="PHYTOCYANIN"/>
    <property type="match status" value="1"/>
</dbReference>
<feature type="chain" id="PRO_5018215423" evidence="1">
    <location>
        <begin position="24"/>
        <end position="76"/>
    </location>
</feature>
<feature type="signal peptide" evidence="1">
    <location>
        <begin position="1"/>
        <end position="23"/>
    </location>
</feature>
<dbReference type="GO" id="GO:0009055">
    <property type="term" value="F:electron transfer activity"/>
    <property type="evidence" value="ECO:0007669"/>
    <property type="project" value="InterPro"/>
</dbReference>
<comment type="caution">
    <text evidence="3">The sequence shown here is derived from an EMBL/GenBank/DDBJ whole genome shotgun (WGS) entry which is preliminary data.</text>
</comment>
<dbReference type="Gene3D" id="2.60.40.420">
    <property type="entry name" value="Cupredoxins - blue copper proteins"/>
    <property type="match status" value="1"/>
</dbReference>